<proteinExistence type="predicted"/>
<keyword evidence="2" id="KW-1185">Reference proteome</keyword>
<name>A0ACC2H9Z7_DALPE</name>
<gene>
    <name evidence="1" type="ORF">DPEC_G00045580</name>
</gene>
<accession>A0ACC2H9Z7</accession>
<dbReference type="Proteomes" id="UP001157502">
    <property type="component" value="Chromosome 4"/>
</dbReference>
<dbReference type="EMBL" id="CM055731">
    <property type="protein sequence ID" value="KAJ8012697.1"/>
    <property type="molecule type" value="Genomic_DNA"/>
</dbReference>
<evidence type="ECO:0000313" key="1">
    <source>
        <dbReference type="EMBL" id="KAJ8012697.1"/>
    </source>
</evidence>
<comment type="caution">
    <text evidence="1">The sequence shown here is derived from an EMBL/GenBank/DDBJ whole genome shotgun (WGS) entry which is preliminary data.</text>
</comment>
<evidence type="ECO:0000313" key="2">
    <source>
        <dbReference type="Proteomes" id="UP001157502"/>
    </source>
</evidence>
<reference evidence="1" key="1">
    <citation type="submission" date="2021-05" db="EMBL/GenBank/DDBJ databases">
        <authorList>
            <person name="Pan Q."/>
            <person name="Jouanno E."/>
            <person name="Zahm M."/>
            <person name="Klopp C."/>
            <person name="Cabau C."/>
            <person name="Louis A."/>
            <person name="Berthelot C."/>
            <person name="Parey E."/>
            <person name="Roest Crollius H."/>
            <person name="Montfort J."/>
            <person name="Robinson-Rechavi M."/>
            <person name="Bouchez O."/>
            <person name="Lampietro C."/>
            <person name="Lopez Roques C."/>
            <person name="Donnadieu C."/>
            <person name="Postlethwait J."/>
            <person name="Bobe J."/>
            <person name="Dillon D."/>
            <person name="Chandos A."/>
            <person name="von Hippel F."/>
            <person name="Guiguen Y."/>
        </authorList>
    </citation>
    <scope>NUCLEOTIDE SEQUENCE</scope>
    <source>
        <strain evidence="1">YG-Jan2019</strain>
    </source>
</reference>
<sequence length="232" mass="26236">MDERGRLPRPRFSRGRNLAILHAHEIERTAEDITEYSMTGQGISTSPDEGTAGLRLARPRYSCMCSEQVLAGFLEETIEEGKSLQEENTELTVDARPKQLNMSLCKRLRSYLKRNNWVGVLPFEESHIVGPPPAIIDPTPAAPPRLIFVRPCAIISPTQESLNPESENIGIADETLQDILGEPPWNVEEKPSKKSLWKQLQSRCKWKKSSTVKAEVQQEDMTPKCCFSCFHF</sequence>
<protein>
    <submittedName>
        <fullName evidence="1">Uncharacterized protein</fullName>
    </submittedName>
</protein>
<organism evidence="1 2">
    <name type="scientific">Dallia pectoralis</name>
    <name type="common">Alaska blackfish</name>
    <dbReference type="NCBI Taxonomy" id="75939"/>
    <lineage>
        <taxon>Eukaryota</taxon>
        <taxon>Metazoa</taxon>
        <taxon>Chordata</taxon>
        <taxon>Craniata</taxon>
        <taxon>Vertebrata</taxon>
        <taxon>Euteleostomi</taxon>
        <taxon>Actinopterygii</taxon>
        <taxon>Neopterygii</taxon>
        <taxon>Teleostei</taxon>
        <taxon>Protacanthopterygii</taxon>
        <taxon>Esociformes</taxon>
        <taxon>Umbridae</taxon>
        <taxon>Dallia</taxon>
    </lineage>
</organism>